<evidence type="ECO:0000313" key="3">
    <source>
        <dbReference type="Proteomes" id="UP000799428"/>
    </source>
</evidence>
<evidence type="ECO:0000256" key="1">
    <source>
        <dbReference type="SAM" id="MobiDB-lite"/>
    </source>
</evidence>
<keyword evidence="3" id="KW-1185">Reference proteome</keyword>
<dbReference type="Proteomes" id="UP000799428">
    <property type="component" value="Unassembled WGS sequence"/>
</dbReference>
<reference evidence="2" key="1">
    <citation type="journal article" date="2020" name="Stud. Mycol.">
        <title>101 Dothideomycetes genomes: a test case for predicting lifestyles and emergence of pathogens.</title>
        <authorList>
            <person name="Haridas S."/>
            <person name="Albert R."/>
            <person name="Binder M."/>
            <person name="Bloem J."/>
            <person name="Labutti K."/>
            <person name="Salamov A."/>
            <person name="Andreopoulos B."/>
            <person name="Baker S."/>
            <person name="Barry K."/>
            <person name="Bills G."/>
            <person name="Bluhm B."/>
            <person name="Cannon C."/>
            <person name="Castanera R."/>
            <person name="Culley D."/>
            <person name="Daum C."/>
            <person name="Ezra D."/>
            <person name="Gonzalez J."/>
            <person name="Henrissat B."/>
            <person name="Kuo A."/>
            <person name="Liang C."/>
            <person name="Lipzen A."/>
            <person name="Lutzoni F."/>
            <person name="Magnuson J."/>
            <person name="Mondo S."/>
            <person name="Nolan M."/>
            <person name="Ohm R."/>
            <person name="Pangilinan J."/>
            <person name="Park H.-J."/>
            <person name="Ramirez L."/>
            <person name="Alfaro M."/>
            <person name="Sun H."/>
            <person name="Tritt A."/>
            <person name="Yoshinaga Y."/>
            <person name="Zwiers L.-H."/>
            <person name="Turgeon B."/>
            <person name="Goodwin S."/>
            <person name="Spatafora J."/>
            <person name="Crous P."/>
            <person name="Grigoriev I."/>
        </authorList>
    </citation>
    <scope>NUCLEOTIDE SEQUENCE</scope>
    <source>
        <strain evidence="2">CBS 279.74</strain>
    </source>
</reference>
<accession>A0A6G1JV64</accession>
<name>A0A6G1JV64_9PLEO</name>
<gene>
    <name evidence="2" type="ORF">K504DRAFT_114835</name>
</gene>
<proteinExistence type="predicted"/>
<dbReference type="EMBL" id="MU005782">
    <property type="protein sequence ID" value="KAF2704390.1"/>
    <property type="molecule type" value="Genomic_DNA"/>
</dbReference>
<dbReference type="AlphaFoldDB" id="A0A6G1JV64"/>
<feature type="compositionally biased region" description="Low complexity" evidence="1">
    <location>
        <begin position="41"/>
        <end position="58"/>
    </location>
</feature>
<evidence type="ECO:0000313" key="2">
    <source>
        <dbReference type="EMBL" id="KAF2704390.1"/>
    </source>
</evidence>
<sequence>MAEENLQHLPSTTEKPAQNGPIPAPSGSASYNQPLYQPKESQQVSDPSSRASSPLSSQHVHGLLVDPGHDRFTANFNGSPIFRHEALTALIELESIHLDAHHVLDLLHLVNECEEKALQEPGHGPETVELDAHFFKWGGPDESDAKRVQRRIAMHHTLISENLVVLSKIAGGGFGLPSYEELTKECDVLLHEYRTPKPEGAKETDMQGVIDGLQRVVLAEKGEKAGNNDTLKEDGELKQEQLRKMTDIAAAKKQYEDFLPKTTKALFELQKLLNDDAAWKKSEVAPWWKEDPTKGEEPKSLGE</sequence>
<organism evidence="2 3">
    <name type="scientific">Pleomassaria siparia CBS 279.74</name>
    <dbReference type="NCBI Taxonomy" id="1314801"/>
    <lineage>
        <taxon>Eukaryota</taxon>
        <taxon>Fungi</taxon>
        <taxon>Dikarya</taxon>
        <taxon>Ascomycota</taxon>
        <taxon>Pezizomycotina</taxon>
        <taxon>Dothideomycetes</taxon>
        <taxon>Pleosporomycetidae</taxon>
        <taxon>Pleosporales</taxon>
        <taxon>Pleomassariaceae</taxon>
        <taxon>Pleomassaria</taxon>
    </lineage>
</organism>
<feature type="region of interest" description="Disordered" evidence="1">
    <location>
        <begin position="283"/>
        <end position="303"/>
    </location>
</feature>
<feature type="region of interest" description="Disordered" evidence="1">
    <location>
        <begin position="1"/>
        <end position="66"/>
    </location>
</feature>
<protein>
    <submittedName>
        <fullName evidence="2">Uncharacterized protein</fullName>
    </submittedName>
</protein>